<dbReference type="Pfam" id="PF03968">
    <property type="entry name" value="LptD_N"/>
    <property type="match status" value="1"/>
</dbReference>
<accession>M1Z1L1</accession>
<dbReference type="RefSeq" id="WP_005010058.1">
    <property type="nucleotide sequence ID" value="NZ_HG422173.1"/>
</dbReference>
<feature type="compositionally biased region" description="Polar residues" evidence="1">
    <location>
        <begin position="209"/>
        <end position="232"/>
    </location>
</feature>
<name>M1Z1L1_NITG3</name>
<gene>
    <name evidence="4" type="ORF">NITGR_650030</name>
</gene>
<evidence type="ECO:0000256" key="1">
    <source>
        <dbReference type="SAM" id="MobiDB-lite"/>
    </source>
</evidence>
<evidence type="ECO:0000313" key="4">
    <source>
        <dbReference type="EMBL" id="CCQ91405.1"/>
    </source>
</evidence>
<feature type="region of interest" description="Disordered" evidence="1">
    <location>
        <begin position="188"/>
        <end position="244"/>
    </location>
</feature>
<evidence type="ECO:0000313" key="5">
    <source>
        <dbReference type="Proteomes" id="UP000011704"/>
    </source>
</evidence>
<dbReference type="HOGENOM" id="CLU_1137100_0_0_0"/>
<feature type="signal peptide" evidence="2">
    <location>
        <begin position="1"/>
        <end position="29"/>
    </location>
</feature>
<sequence length="244" mass="27358">MNFYFKKNFYSLASVTIGLLLIAVGSSWAQEGSPNKEAPKRLEITSEKMRTEDNGRKIIFIGNVRGTWEDVVLTSKILEVYTKPRDHTQSGSSPGAEDPGQGQELEKIIALENVDVVKGTKKARGDKAVYFDKDQKMILTGTPHATAWENENILEGPEMIFYMNEDRFEVTNGVKLILFPKDSELKKVDKKIETDTDASKTDRHEDPQHGQSGQGLSQTAGGQRNQYRTQAGRNRRAPRPQWGG</sequence>
<feature type="compositionally biased region" description="Basic and acidic residues" evidence="1">
    <location>
        <begin position="188"/>
        <end position="208"/>
    </location>
</feature>
<dbReference type="EMBL" id="CAQJ01000072">
    <property type="protein sequence ID" value="CCQ91405.1"/>
    <property type="molecule type" value="Genomic_DNA"/>
</dbReference>
<dbReference type="Proteomes" id="UP000011704">
    <property type="component" value="Unassembled WGS sequence"/>
</dbReference>
<organism evidence="4 5">
    <name type="scientific">Nitrospina gracilis (strain 3/211)</name>
    <dbReference type="NCBI Taxonomy" id="1266370"/>
    <lineage>
        <taxon>Bacteria</taxon>
        <taxon>Pseudomonadati</taxon>
        <taxon>Nitrospinota/Tectimicrobiota group</taxon>
        <taxon>Nitrospinota</taxon>
        <taxon>Nitrospinia</taxon>
        <taxon>Nitrospinales</taxon>
        <taxon>Nitrospinaceae</taxon>
        <taxon>Nitrospina</taxon>
    </lineage>
</organism>
<dbReference type="InParanoid" id="M1Z1L1"/>
<feature type="chain" id="PRO_5004019555" description="Organic solvent tolerance-like N-terminal domain-containing protein" evidence="2">
    <location>
        <begin position="30"/>
        <end position="244"/>
    </location>
</feature>
<evidence type="ECO:0000256" key="2">
    <source>
        <dbReference type="SAM" id="SignalP"/>
    </source>
</evidence>
<dbReference type="Gene3D" id="2.60.450.10">
    <property type="entry name" value="Lipopolysaccharide (LPS) transport protein A like domain"/>
    <property type="match status" value="1"/>
</dbReference>
<dbReference type="AlphaFoldDB" id="M1Z1L1"/>
<dbReference type="STRING" id="1266370.NITGR_650030"/>
<keyword evidence="2" id="KW-0732">Signal</keyword>
<evidence type="ECO:0000259" key="3">
    <source>
        <dbReference type="Pfam" id="PF03968"/>
    </source>
</evidence>
<proteinExistence type="predicted"/>
<comment type="caution">
    <text evidence="4">The sequence shown here is derived from an EMBL/GenBank/DDBJ whole genome shotgun (WGS) entry which is preliminary data.</text>
</comment>
<dbReference type="OrthoDB" id="5453241at2"/>
<protein>
    <recommendedName>
        <fullName evidence="3">Organic solvent tolerance-like N-terminal domain-containing protein</fullName>
    </recommendedName>
</protein>
<feature type="domain" description="Organic solvent tolerance-like N-terminal" evidence="3">
    <location>
        <begin position="43"/>
        <end position="166"/>
    </location>
</feature>
<keyword evidence="5" id="KW-1185">Reference proteome</keyword>
<reference evidence="4 5" key="1">
    <citation type="journal article" date="2013" name="Front. Microbiol.">
        <title>The genome of Nitrospina gracilis illuminates the metabolism and evolution of the major marine nitrite oxidizer.</title>
        <authorList>
            <person name="Luecker S."/>
            <person name="Nowka B."/>
            <person name="Rattei T."/>
            <person name="Spieck E."/>
            <person name="and Daims H."/>
        </authorList>
    </citation>
    <scope>NUCLEOTIDE SEQUENCE [LARGE SCALE GENOMIC DNA]</scope>
    <source>
        <strain evidence="4 5">3/211</strain>
    </source>
</reference>
<dbReference type="InterPro" id="IPR005653">
    <property type="entry name" value="OstA-like_N"/>
</dbReference>